<evidence type="ECO:0000256" key="3">
    <source>
        <dbReference type="NCBIfam" id="TIGR04316"/>
    </source>
</evidence>
<dbReference type="PANTHER" id="PTHR43669">
    <property type="entry name" value="5-KETO-D-GLUCONATE 5-REDUCTASE"/>
    <property type="match status" value="1"/>
</dbReference>
<evidence type="ECO:0000313" key="5">
    <source>
        <dbReference type="EMBL" id="RKN39003.1"/>
    </source>
</evidence>
<evidence type="ECO:0000313" key="6">
    <source>
        <dbReference type="Proteomes" id="UP000272474"/>
    </source>
</evidence>
<dbReference type="InterPro" id="IPR020904">
    <property type="entry name" value="Sc_DH/Rdtase_CS"/>
</dbReference>
<dbReference type="Pfam" id="PF13561">
    <property type="entry name" value="adh_short_C2"/>
    <property type="match status" value="1"/>
</dbReference>
<evidence type="ECO:0000256" key="2">
    <source>
        <dbReference type="ARBA" id="ARBA00023002"/>
    </source>
</evidence>
<dbReference type="SUPFAM" id="SSF51735">
    <property type="entry name" value="NAD(P)-binding Rossmann-fold domains"/>
    <property type="match status" value="1"/>
</dbReference>
<dbReference type="PROSITE" id="PS00061">
    <property type="entry name" value="ADH_SHORT"/>
    <property type="match status" value="1"/>
</dbReference>
<protein>
    <recommendedName>
        <fullName evidence="3">2,3-dihydro-2,3-dihydroxybenzoate dehydrogenase</fullName>
        <ecNumber evidence="3">1.3.1.28</ecNumber>
    </recommendedName>
</protein>
<proteinExistence type="inferred from homology"/>
<dbReference type="SMART" id="SM00822">
    <property type="entry name" value="PKS_KR"/>
    <property type="match status" value="1"/>
</dbReference>
<dbReference type="FunFam" id="3.40.50.720:FF:000084">
    <property type="entry name" value="Short-chain dehydrogenase reductase"/>
    <property type="match status" value="1"/>
</dbReference>
<dbReference type="GO" id="GO:0019290">
    <property type="term" value="P:siderophore biosynthetic process"/>
    <property type="evidence" value="ECO:0007669"/>
    <property type="project" value="InterPro"/>
</dbReference>
<gene>
    <name evidence="5" type="ORF">D7294_22745</name>
</gene>
<comment type="caution">
    <text evidence="5">The sequence shown here is derived from an EMBL/GenBank/DDBJ whole genome shotgun (WGS) entry which is preliminary data.</text>
</comment>
<dbReference type="EC" id="1.3.1.28" evidence="3"/>
<evidence type="ECO:0000256" key="1">
    <source>
        <dbReference type="ARBA" id="ARBA00006484"/>
    </source>
</evidence>
<sequence length="268" mass="27187">MAAHQAAQAREFEGRVALVTGAGSGIGLATARLLAERGAQVVAADRAPAAAAPGPGAGSATGSGALHAVRLDVTEGPRVRAVVAETERRFGRIDVLVNAAGILRPGTVAELADEDWADTLDVNATGVMRVSRAVAPGMAARRSGAIVTVGSDAAGLARTGMAAYAAAKAAAVAFTRCLGLELARHGVRCNIVSPGATDTPLQRRLWTSPEAAAQAVAGDPARYRGPIPLGRLADPADVAEAIAFLASDRARHVALHELRVDGGATLHR</sequence>
<dbReference type="Proteomes" id="UP000272474">
    <property type="component" value="Unassembled WGS sequence"/>
</dbReference>
<dbReference type="EMBL" id="RBAL01000015">
    <property type="protein sequence ID" value="RKN39003.1"/>
    <property type="molecule type" value="Genomic_DNA"/>
</dbReference>
<dbReference type="PRINTS" id="PR00080">
    <property type="entry name" value="SDRFAMILY"/>
</dbReference>
<dbReference type="Gene3D" id="3.40.50.720">
    <property type="entry name" value="NAD(P)-binding Rossmann-like Domain"/>
    <property type="match status" value="1"/>
</dbReference>
<feature type="domain" description="Ketoreductase" evidence="4">
    <location>
        <begin position="15"/>
        <end position="197"/>
    </location>
</feature>
<dbReference type="PANTHER" id="PTHR43669:SF3">
    <property type="entry name" value="ALCOHOL DEHYDROGENASE, PUTATIVE (AFU_ORTHOLOGUE AFUA_3G03445)-RELATED"/>
    <property type="match status" value="1"/>
</dbReference>
<dbReference type="RefSeq" id="WP_120682714.1">
    <property type="nucleotide sequence ID" value="NZ_RBAL01000015.1"/>
</dbReference>
<keyword evidence="2 5" id="KW-0560">Oxidoreductase</keyword>
<keyword evidence="6" id="KW-1185">Reference proteome</keyword>
<dbReference type="InterPro" id="IPR002347">
    <property type="entry name" value="SDR_fam"/>
</dbReference>
<comment type="similarity">
    <text evidence="1">Belongs to the short-chain dehydrogenases/reductases (SDR) family.</text>
</comment>
<dbReference type="GO" id="GO:0008667">
    <property type="term" value="F:2,3-dihydro-2,3-dihydroxybenzoate dehydrogenase activity"/>
    <property type="evidence" value="ECO:0007669"/>
    <property type="project" value="UniProtKB-UniRule"/>
</dbReference>
<dbReference type="PRINTS" id="PR01397">
    <property type="entry name" value="DHBDHDRGNASE"/>
</dbReference>
<dbReference type="OrthoDB" id="9803333at2"/>
<dbReference type="InterPro" id="IPR057326">
    <property type="entry name" value="KR_dom"/>
</dbReference>
<dbReference type="InterPro" id="IPR036291">
    <property type="entry name" value="NAD(P)-bd_dom_sf"/>
</dbReference>
<name>A0A3A9YSN8_9ACTN</name>
<dbReference type="NCBIfam" id="NF006074">
    <property type="entry name" value="PRK08220.1"/>
    <property type="match status" value="1"/>
</dbReference>
<evidence type="ECO:0000259" key="4">
    <source>
        <dbReference type="SMART" id="SM00822"/>
    </source>
</evidence>
<dbReference type="NCBIfam" id="TIGR04316">
    <property type="entry name" value="dhbA_paeA"/>
    <property type="match status" value="1"/>
</dbReference>
<reference evidence="5 6" key="1">
    <citation type="journal article" date="2014" name="Int. J. Syst. Evol. Microbiol.">
        <title>Streptomyces hoynatensis sp. nov., isolated from deep marine sediment.</title>
        <authorList>
            <person name="Veyisoglu A."/>
            <person name="Sahin N."/>
        </authorList>
    </citation>
    <scope>NUCLEOTIDE SEQUENCE [LARGE SCALE GENOMIC DNA]</scope>
    <source>
        <strain evidence="5 6">KCTC 29097</strain>
    </source>
</reference>
<dbReference type="InterPro" id="IPR003560">
    <property type="entry name" value="DHB_DH"/>
</dbReference>
<accession>A0A3A9YSN8</accession>
<organism evidence="5 6">
    <name type="scientific">Streptomyces hoynatensis</name>
    <dbReference type="NCBI Taxonomy" id="1141874"/>
    <lineage>
        <taxon>Bacteria</taxon>
        <taxon>Bacillati</taxon>
        <taxon>Actinomycetota</taxon>
        <taxon>Actinomycetes</taxon>
        <taxon>Kitasatosporales</taxon>
        <taxon>Streptomycetaceae</taxon>
        <taxon>Streptomyces</taxon>
    </lineage>
</organism>
<dbReference type="AlphaFoldDB" id="A0A3A9YSN8"/>